<dbReference type="EMBL" id="CAJPVJ010004277">
    <property type="protein sequence ID" value="CAG2168454.1"/>
    <property type="molecule type" value="Genomic_DNA"/>
</dbReference>
<dbReference type="EMBL" id="OC919102">
    <property type="protein sequence ID" value="CAD7650701.1"/>
    <property type="molecule type" value="Genomic_DNA"/>
</dbReference>
<name>A0A7R9LZF0_9ACAR</name>
<keyword evidence="1" id="KW-1133">Transmembrane helix</keyword>
<proteinExistence type="predicted"/>
<feature type="transmembrane region" description="Helical" evidence="1">
    <location>
        <begin position="7"/>
        <end position="26"/>
    </location>
</feature>
<keyword evidence="1" id="KW-0472">Membrane</keyword>
<evidence type="ECO:0000256" key="1">
    <source>
        <dbReference type="SAM" id="Phobius"/>
    </source>
</evidence>
<keyword evidence="3" id="KW-1185">Reference proteome</keyword>
<organism evidence="2">
    <name type="scientific">Oppiella nova</name>
    <dbReference type="NCBI Taxonomy" id="334625"/>
    <lineage>
        <taxon>Eukaryota</taxon>
        <taxon>Metazoa</taxon>
        <taxon>Ecdysozoa</taxon>
        <taxon>Arthropoda</taxon>
        <taxon>Chelicerata</taxon>
        <taxon>Arachnida</taxon>
        <taxon>Acari</taxon>
        <taxon>Acariformes</taxon>
        <taxon>Sarcoptiformes</taxon>
        <taxon>Oribatida</taxon>
        <taxon>Brachypylina</taxon>
        <taxon>Oppioidea</taxon>
        <taxon>Oppiidae</taxon>
        <taxon>Oppiella</taxon>
    </lineage>
</organism>
<dbReference type="AlphaFoldDB" id="A0A7R9LZF0"/>
<reference evidence="2" key="1">
    <citation type="submission" date="2020-11" db="EMBL/GenBank/DDBJ databases">
        <authorList>
            <person name="Tran Van P."/>
        </authorList>
    </citation>
    <scope>NUCLEOTIDE SEQUENCE</scope>
</reference>
<protein>
    <submittedName>
        <fullName evidence="2">Uncharacterized protein</fullName>
    </submittedName>
</protein>
<evidence type="ECO:0000313" key="2">
    <source>
        <dbReference type="EMBL" id="CAD7650701.1"/>
    </source>
</evidence>
<dbReference type="Proteomes" id="UP000728032">
    <property type="component" value="Unassembled WGS sequence"/>
</dbReference>
<keyword evidence="1" id="KW-0812">Transmembrane</keyword>
<evidence type="ECO:0000313" key="3">
    <source>
        <dbReference type="Proteomes" id="UP000728032"/>
    </source>
</evidence>
<gene>
    <name evidence="2" type="ORF">ONB1V03_LOCUS7944</name>
</gene>
<accession>A0A7R9LZF0</accession>
<feature type="transmembrane region" description="Helical" evidence="1">
    <location>
        <begin position="32"/>
        <end position="51"/>
    </location>
</feature>
<dbReference type="OrthoDB" id="5982228at2759"/>
<sequence>MIDLVHLSIPVIVFVISIYLVIAPIVEQPKIEYLYAAFYIVSGILFYIPFVKYKIRFPNLIKCITKQCQLLLKVVPCEYGPDPDNNN</sequence>